<keyword evidence="3 6" id="KW-0812">Transmembrane</keyword>
<dbReference type="InterPro" id="IPR036259">
    <property type="entry name" value="MFS_trans_sf"/>
</dbReference>
<keyword evidence="2" id="KW-1003">Cell membrane</keyword>
<dbReference type="GO" id="GO:0022857">
    <property type="term" value="F:transmembrane transporter activity"/>
    <property type="evidence" value="ECO:0007669"/>
    <property type="project" value="InterPro"/>
</dbReference>
<dbReference type="InterPro" id="IPR011701">
    <property type="entry name" value="MFS"/>
</dbReference>
<feature type="transmembrane region" description="Helical" evidence="6">
    <location>
        <begin position="71"/>
        <end position="93"/>
    </location>
</feature>
<dbReference type="AlphaFoldDB" id="A0A8J3FBY3"/>
<gene>
    <name evidence="7" type="ORF">GCM10007043_20970</name>
</gene>
<comment type="caution">
    <text evidence="7">The sequence shown here is derived from an EMBL/GenBank/DDBJ whole genome shotgun (WGS) entry which is preliminary data.</text>
</comment>
<keyword evidence="4 6" id="KW-1133">Transmembrane helix</keyword>
<organism evidence="7 8">
    <name type="scientific">Calditerricola satsumensis</name>
    <dbReference type="NCBI Taxonomy" id="373054"/>
    <lineage>
        <taxon>Bacteria</taxon>
        <taxon>Bacillati</taxon>
        <taxon>Bacillota</taxon>
        <taxon>Bacilli</taxon>
        <taxon>Bacillales</taxon>
        <taxon>Bacillaceae</taxon>
        <taxon>Calditerricola</taxon>
    </lineage>
</organism>
<feature type="transmembrane region" description="Helical" evidence="6">
    <location>
        <begin position="167"/>
        <end position="187"/>
    </location>
</feature>
<reference evidence="7" key="1">
    <citation type="journal article" date="2014" name="Int. J. Syst. Evol. Microbiol.">
        <title>Complete genome sequence of Corynebacterium casei LMG S-19264T (=DSM 44701T), isolated from a smear-ripened cheese.</title>
        <authorList>
            <consortium name="US DOE Joint Genome Institute (JGI-PGF)"/>
            <person name="Walter F."/>
            <person name="Albersmeier A."/>
            <person name="Kalinowski J."/>
            <person name="Ruckert C."/>
        </authorList>
    </citation>
    <scope>NUCLEOTIDE SEQUENCE</scope>
    <source>
        <strain evidence="7">JCM 14719</strain>
    </source>
</reference>
<dbReference type="Proteomes" id="UP000637720">
    <property type="component" value="Unassembled WGS sequence"/>
</dbReference>
<dbReference type="Pfam" id="PF07690">
    <property type="entry name" value="MFS_1"/>
    <property type="match status" value="1"/>
</dbReference>
<dbReference type="GO" id="GO:0005886">
    <property type="term" value="C:plasma membrane"/>
    <property type="evidence" value="ECO:0007669"/>
    <property type="project" value="UniProtKB-SubCell"/>
</dbReference>
<comment type="subcellular location">
    <subcellularLocation>
        <location evidence="1">Cell membrane</location>
        <topology evidence="1">Multi-pass membrane protein</topology>
    </subcellularLocation>
</comment>
<dbReference type="RefSeq" id="WP_188818009.1">
    <property type="nucleotide sequence ID" value="NZ_BMOF01000056.1"/>
</dbReference>
<feature type="transmembrane region" description="Helical" evidence="6">
    <location>
        <begin position="380"/>
        <end position="402"/>
    </location>
</feature>
<feature type="transmembrane region" description="Helical" evidence="6">
    <location>
        <begin position="39"/>
        <end position="59"/>
    </location>
</feature>
<accession>A0A8J3FBY3</accession>
<keyword evidence="8" id="KW-1185">Reference proteome</keyword>
<dbReference type="PANTHER" id="PTHR23513">
    <property type="entry name" value="INTEGRAL MEMBRANE EFFLUX PROTEIN-RELATED"/>
    <property type="match status" value="1"/>
</dbReference>
<evidence type="ECO:0000256" key="1">
    <source>
        <dbReference type="ARBA" id="ARBA00004651"/>
    </source>
</evidence>
<feature type="transmembrane region" description="Helical" evidence="6">
    <location>
        <begin position="139"/>
        <end position="161"/>
    </location>
</feature>
<dbReference type="PANTHER" id="PTHR23513:SF19">
    <property type="entry name" value="MAJOR FACILITATOR SUPERFAMILY (MFS) PROFILE DOMAIN-CONTAINING PROTEIN"/>
    <property type="match status" value="1"/>
</dbReference>
<evidence type="ECO:0000256" key="6">
    <source>
        <dbReference type="SAM" id="Phobius"/>
    </source>
</evidence>
<evidence type="ECO:0000256" key="5">
    <source>
        <dbReference type="ARBA" id="ARBA00023136"/>
    </source>
</evidence>
<evidence type="ECO:0000313" key="8">
    <source>
        <dbReference type="Proteomes" id="UP000637720"/>
    </source>
</evidence>
<feature type="transmembrane region" description="Helical" evidence="6">
    <location>
        <begin position="345"/>
        <end position="368"/>
    </location>
</feature>
<evidence type="ECO:0000313" key="7">
    <source>
        <dbReference type="EMBL" id="GGK06695.1"/>
    </source>
</evidence>
<protein>
    <submittedName>
        <fullName evidence="7">MFS transporter</fullName>
    </submittedName>
</protein>
<sequence length="420" mass="43401">MKSRPFALLLASQAASGLADALAIVAVVTWVYRLTGSALASGFYPVLRVLAMAVAGWAFGRVLERANLMAVLVAAQGTQAALFAALAAGVVTLPSHPATLGFVLAMVFAAAFADGWTTPARGALVPRLVPQAQWVHANSVLATADQVVLLIGWLIGGLLVARWGETMALGLTVALYGAATAALAVLARASLPRETGPDPASPPPAPGRASRSGWAALWRLRPLRPVVTMDAVENLAYGVWTGALMLAYVQEALGRSSVWWGYLNAGYYGGTLLGGLLVWRAARAVERRLVASLVAGALCGSVMTLAFALTSSPAVALVLCLLMGPAFQVRDVAQRTLMQHSVDPLQLPVVLAAHGILVNAAFALSVLVMGWVADAFGIRAAYGMAAAVSALAVVLALLLGLARWGRFGDGNSGKPGALLT</sequence>
<feature type="transmembrane region" description="Helical" evidence="6">
    <location>
        <begin position="99"/>
        <end position="118"/>
    </location>
</feature>
<dbReference type="EMBL" id="BMOF01000056">
    <property type="protein sequence ID" value="GGK06695.1"/>
    <property type="molecule type" value="Genomic_DNA"/>
</dbReference>
<keyword evidence="5 6" id="KW-0472">Membrane</keyword>
<dbReference type="SUPFAM" id="SSF103473">
    <property type="entry name" value="MFS general substrate transporter"/>
    <property type="match status" value="1"/>
</dbReference>
<evidence type="ECO:0000256" key="4">
    <source>
        <dbReference type="ARBA" id="ARBA00022989"/>
    </source>
</evidence>
<dbReference type="CDD" id="cd06173">
    <property type="entry name" value="MFS_MefA_like"/>
    <property type="match status" value="1"/>
</dbReference>
<evidence type="ECO:0000256" key="2">
    <source>
        <dbReference type="ARBA" id="ARBA00022475"/>
    </source>
</evidence>
<evidence type="ECO:0000256" key="3">
    <source>
        <dbReference type="ARBA" id="ARBA00022692"/>
    </source>
</evidence>
<proteinExistence type="predicted"/>
<reference evidence="7" key="2">
    <citation type="submission" date="2020-09" db="EMBL/GenBank/DDBJ databases">
        <authorList>
            <person name="Sun Q."/>
            <person name="Ohkuma M."/>
        </authorList>
    </citation>
    <scope>NUCLEOTIDE SEQUENCE</scope>
    <source>
        <strain evidence="7">JCM 14719</strain>
    </source>
</reference>
<feature type="transmembrane region" description="Helical" evidence="6">
    <location>
        <begin position="261"/>
        <end position="282"/>
    </location>
</feature>
<feature type="transmembrane region" description="Helical" evidence="6">
    <location>
        <begin position="289"/>
        <end position="308"/>
    </location>
</feature>
<dbReference type="Gene3D" id="1.20.1250.20">
    <property type="entry name" value="MFS general substrate transporter like domains"/>
    <property type="match status" value="1"/>
</dbReference>
<name>A0A8J3FBY3_9BACI</name>